<sequence>MPPASNSTDGALTPHFEDVQTHYDLSDDFFRLFLDPTQTYSCAYFEQDDYTLEQAQVAKIDLSLGKCDLKPGQTLLDIGCGWGATIHRAVEKHDVNVIGLTLSENQKAHVQKLLAESPVVRDSGRSAEVRLQGWEEFDQPVDRIVSIGAFEHFGRDRYEAFFDKAYNLLPADGTMMLHTIVKPEDAEFAERGLPLTMNKLKFFKFIMDEIFPGGDLPQVSAVQRHAERVGFTVARVHPLRLHYAKTLDLWATALESRKDEAIAIQSEEVYDRYMRYLTGCADLFREGYTDICQFTLTKG</sequence>
<accession>A0A378TBX6</accession>
<dbReference type="CDD" id="cd02440">
    <property type="entry name" value="AdoMet_MTases"/>
    <property type="match status" value="1"/>
</dbReference>
<name>A0A378TBX6_9MYCO</name>
<evidence type="ECO:0000256" key="6">
    <source>
        <dbReference type="PIRSR" id="PIRSR003085-1"/>
    </source>
</evidence>
<evidence type="ECO:0000256" key="5">
    <source>
        <dbReference type="ARBA" id="ARBA00023098"/>
    </source>
</evidence>
<dbReference type="OrthoDB" id="9782855at2"/>
<dbReference type="PIRSF" id="PIRSF003085">
    <property type="entry name" value="CMAS"/>
    <property type="match status" value="1"/>
</dbReference>
<feature type="binding site" evidence="7">
    <location>
        <begin position="75"/>
        <end position="83"/>
    </location>
    <ligand>
        <name>S-adenosyl-L-methionine</name>
        <dbReference type="ChEBI" id="CHEBI:59789"/>
    </ligand>
</feature>
<keyword evidence="3 8" id="KW-0808">Transferase</keyword>
<evidence type="ECO:0000256" key="7">
    <source>
        <dbReference type="PIRSR" id="PIRSR003085-2"/>
    </source>
</evidence>
<feature type="binding site" evidence="7">
    <location>
        <begin position="101"/>
        <end position="106"/>
    </location>
    <ligand>
        <name>S-adenosyl-L-methionine</name>
        <dbReference type="ChEBI" id="CHEBI:59789"/>
    </ligand>
</feature>
<evidence type="ECO:0000313" key="8">
    <source>
        <dbReference type="EMBL" id="STZ58301.1"/>
    </source>
</evidence>
<evidence type="ECO:0000313" key="9">
    <source>
        <dbReference type="Proteomes" id="UP000254978"/>
    </source>
</evidence>
<evidence type="ECO:0000256" key="4">
    <source>
        <dbReference type="ARBA" id="ARBA00022691"/>
    </source>
</evidence>
<comment type="similarity">
    <text evidence="1">Belongs to the CFA/CMAS family.</text>
</comment>
<dbReference type="InterPro" id="IPR047672">
    <property type="entry name" value="CMAS_actinobact"/>
</dbReference>
<dbReference type="EMBL" id="UGQT01000001">
    <property type="protein sequence ID" value="STZ58301.1"/>
    <property type="molecule type" value="Genomic_DNA"/>
</dbReference>
<reference evidence="8 9" key="1">
    <citation type="submission" date="2018-06" db="EMBL/GenBank/DDBJ databases">
        <authorList>
            <consortium name="Pathogen Informatics"/>
            <person name="Doyle S."/>
        </authorList>
    </citation>
    <scope>NUCLEOTIDE SEQUENCE [LARGE SCALE GENOMIC DNA]</scope>
    <source>
        <strain evidence="8 9">NCTC10821</strain>
    </source>
</reference>
<gene>
    <name evidence="8" type="primary">pcaA</name>
    <name evidence="8" type="ORF">NCTC10821_01812</name>
</gene>
<dbReference type="InterPro" id="IPR003333">
    <property type="entry name" value="CMAS"/>
</dbReference>
<proteinExistence type="inferred from homology"/>
<dbReference type="GO" id="GO:0032259">
    <property type="term" value="P:methylation"/>
    <property type="evidence" value="ECO:0007669"/>
    <property type="project" value="UniProtKB-KW"/>
</dbReference>
<keyword evidence="5" id="KW-0443">Lipid metabolism</keyword>
<dbReference type="PANTHER" id="PTHR43667">
    <property type="entry name" value="CYCLOPROPANE-FATTY-ACYL-PHOSPHOLIPID SYNTHASE"/>
    <property type="match status" value="1"/>
</dbReference>
<keyword evidence="4" id="KW-0949">S-adenosyl-L-methionine</keyword>
<keyword evidence="2 8" id="KW-0489">Methyltransferase</keyword>
<dbReference type="GO" id="GO:0008825">
    <property type="term" value="F:cyclopropane-fatty-acyl-phospholipid synthase activity"/>
    <property type="evidence" value="ECO:0007669"/>
    <property type="project" value="UniProtKB-EC"/>
</dbReference>
<evidence type="ECO:0000256" key="2">
    <source>
        <dbReference type="ARBA" id="ARBA00022603"/>
    </source>
</evidence>
<dbReference type="PANTHER" id="PTHR43667:SF1">
    <property type="entry name" value="CYCLOPROPANE-FATTY-ACYL-PHOSPHOLIPID SYNTHASE"/>
    <property type="match status" value="1"/>
</dbReference>
<protein>
    <submittedName>
        <fullName evidence="8">Methyltransferase, cyclopropane fatty acid synthase</fullName>
        <ecNumber evidence="8">2.1.1.79</ecNumber>
    </submittedName>
</protein>
<evidence type="ECO:0000256" key="3">
    <source>
        <dbReference type="ARBA" id="ARBA00022679"/>
    </source>
</evidence>
<dbReference type="FunFam" id="3.40.50.150:FF:000115">
    <property type="entry name" value="Cyclopropane mycolic acid synthase 1"/>
    <property type="match status" value="1"/>
</dbReference>
<keyword evidence="9" id="KW-1185">Reference proteome</keyword>
<dbReference type="Gene3D" id="3.40.50.150">
    <property type="entry name" value="Vaccinia Virus protein VP39"/>
    <property type="match status" value="1"/>
</dbReference>
<dbReference type="RefSeq" id="WP_115278201.1">
    <property type="nucleotide sequence ID" value="NZ_AP022600.1"/>
</dbReference>
<organism evidence="8 9">
    <name type="scientific">Mycolicibacterium tokaiense</name>
    <dbReference type="NCBI Taxonomy" id="39695"/>
    <lineage>
        <taxon>Bacteria</taxon>
        <taxon>Bacillati</taxon>
        <taxon>Actinomycetota</taxon>
        <taxon>Actinomycetes</taxon>
        <taxon>Mycobacteriales</taxon>
        <taxon>Mycobacteriaceae</taxon>
        <taxon>Mycolicibacterium</taxon>
    </lineage>
</organism>
<evidence type="ECO:0000256" key="1">
    <source>
        <dbReference type="ARBA" id="ARBA00010815"/>
    </source>
</evidence>
<dbReference type="Proteomes" id="UP000254978">
    <property type="component" value="Unassembled WGS sequence"/>
</dbReference>
<dbReference type="SUPFAM" id="SSF53335">
    <property type="entry name" value="S-adenosyl-L-methionine-dependent methyltransferases"/>
    <property type="match status" value="1"/>
</dbReference>
<dbReference type="EC" id="2.1.1.79" evidence="8"/>
<feature type="binding site" evidence="7">
    <location>
        <begin position="134"/>
        <end position="135"/>
    </location>
    <ligand>
        <name>S-adenosyl-L-methionine</name>
        <dbReference type="ChEBI" id="CHEBI:59789"/>
    </ligand>
</feature>
<dbReference type="GO" id="GO:0008610">
    <property type="term" value="P:lipid biosynthetic process"/>
    <property type="evidence" value="ECO:0007669"/>
    <property type="project" value="InterPro"/>
</dbReference>
<dbReference type="InterPro" id="IPR050723">
    <property type="entry name" value="CFA/CMAS"/>
</dbReference>
<feature type="active site" evidence="6">
    <location>
        <position position="280"/>
    </location>
</feature>
<dbReference type="AlphaFoldDB" id="A0A378TBX6"/>
<dbReference type="Pfam" id="PF02353">
    <property type="entry name" value="CMAS"/>
    <property type="match status" value="1"/>
</dbReference>
<dbReference type="NCBIfam" id="NF040660">
    <property type="entry name" value="mycolic_MTase"/>
    <property type="match status" value="1"/>
</dbReference>
<feature type="binding site" evidence="7">
    <location>
        <begin position="40"/>
        <end position="41"/>
    </location>
    <ligand>
        <name>S-adenosyl-L-methionine</name>
        <dbReference type="ChEBI" id="CHEBI:59789"/>
    </ligand>
</feature>
<dbReference type="InterPro" id="IPR029063">
    <property type="entry name" value="SAM-dependent_MTases_sf"/>
</dbReference>